<keyword evidence="3" id="KW-0902">Two-component regulatory system</keyword>
<dbReference type="SUPFAM" id="SSF55874">
    <property type="entry name" value="ATPase domain of HSP90 chaperone/DNA topoisomerase II/histidine kinase"/>
    <property type="match status" value="1"/>
</dbReference>
<evidence type="ECO:0000256" key="3">
    <source>
        <dbReference type="ARBA" id="ARBA00023012"/>
    </source>
</evidence>
<dbReference type="EMBL" id="BOOR01000003">
    <property type="protein sequence ID" value="GII51725.1"/>
    <property type="molecule type" value="Genomic_DNA"/>
</dbReference>
<keyword evidence="6" id="KW-1185">Reference proteome</keyword>
<comment type="caution">
    <text evidence="5">The sequence shown here is derived from an EMBL/GenBank/DDBJ whole genome shotgun (WGS) entry which is preliminary data.</text>
</comment>
<dbReference type="PANTHER" id="PTHR24421:SF63">
    <property type="entry name" value="SENSOR HISTIDINE KINASE DESK"/>
    <property type="match status" value="1"/>
</dbReference>
<dbReference type="RefSeq" id="WP_203942062.1">
    <property type="nucleotide sequence ID" value="NZ_BOOR01000003.1"/>
</dbReference>
<dbReference type="InterPro" id="IPR011712">
    <property type="entry name" value="Sig_transdc_His_kin_sub3_dim/P"/>
</dbReference>
<organism evidence="5 6">
    <name type="scientific">Planotetraspora thailandica</name>
    <dbReference type="NCBI Taxonomy" id="487172"/>
    <lineage>
        <taxon>Bacteria</taxon>
        <taxon>Bacillati</taxon>
        <taxon>Actinomycetota</taxon>
        <taxon>Actinomycetes</taxon>
        <taxon>Streptosporangiales</taxon>
        <taxon>Streptosporangiaceae</taxon>
        <taxon>Planotetraspora</taxon>
    </lineage>
</organism>
<keyword evidence="1" id="KW-0808">Transferase</keyword>
<dbReference type="GO" id="GO:0046983">
    <property type="term" value="F:protein dimerization activity"/>
    <property type="evidence" value="ECO:0007669"/>
    <property type="project" value="InterPro"/>
</dbReference>
<evidence type="ECO:0000256" key="2">
    <source>
        <dbReference type="ARBA" id="ARBA00022777"/>
    </source>
</evidence>
<dbReference type="Gene3D" id="1.20.5.1930">
    <property type="match status" value="1"/>
</dbReference>
<dbReference type="PANTHER" id="PTHR24421">
    <property type="entry name" value="NITRATE/NITRITE SENSOR PROTEIN NARX-RELATED"/>
    <property type="match status" value="1"/>
</dbReference>
<dbReference type="Pfam" id="PF07730">
    <property type="entry name" value="HisKA_3"/>
    <property type="match status" value="1"/>
</dbReference>
<dbReference type="CDD" id="cd16917">
    <property type="entry name" value="HATPase_UhpB-NarQ-NarX-like"/>
    <property type="match status" value="1"/>
</dbReference>
<dbReference type="InterPro" id="IPR050482">
    <property type="entry name" value="Sensor_HK_TwoCompSys"/>
</dbReference>
<evidence type="ECO:0000259" key="4">
    <source>
        <dbReference type="Pfam" id="PF07730"/>
    </source>
</evidence>
<dbReference type="InterPro" id="IPR036890">
    <property type="entry name" value="HATPase_C_sf"/>
</dbReference>
<keyword evidence="2" id="KW-0418">Kinase</keyword>
<evidence type="ECO:0000313" key="6">
    <source>
        <dbReference type="Proteomes" id="UP000605992"/>
    </source>
</evidence>
<accession>A0A8J3XT22</accession>
<proteinExistence type="predicted"/>
<name>A0A8J3XT22_9ACTN</name>
<protein>
    <recommendedName>
        <fullName evidence="4">Signal transduction histidine kinase subgroup 3 dimerisation and phosphoacceptor domain-containing protein</fullName>
    </recommendedName>
</protein>
<evidence type="ECO:0000313" key="5">
    <source>
        <dbReference type="EMBL" id="GII51725.1"/>
    </source>
</evidence>
<gene>
    <name evidence="5" type="ORF">Pth03_01140</name>
</gene>
<feature type="domain" description="Signal transduction histidine kinase subgroup 3 dimerisation and phosphoacceptor" evidence="4">
    <location>
        <begin position="47"/>
        <end position="106"/>
    </location>
</feature>
<sequence length="240" mass="25576">MPSSTALALAVVTGSLLSGGLAFLAGLRACRANRRPDALRQAAAQAREQFGRDVHDLVGSRLWLASLQGELAYRLADEDSPVRPALAGVIESVRQAAADIRNVTRSYQGISLWAEAADSRAVLTARGMHCVLDLEHVDLAPEVDAAFAVMVREAVANMLRHSRPRRCHITLRITVRSEGRSALLTVANDGANPQAAPSEDGHGIANLRDRAAALNGTLDASAGPDGWFRLVAELPVRAPR</sequence>
<dbReference type="GO" id="GO:0000155">
    <property type="term" value="F:phosphorelay sensor kinase activity"/>
    <property type="evidence" value="ECO:0007669"/>
    <property type="project" value="InterPro"/>
</dbReference>
<dbReference type="Proteomes" id="UP000605992">
    <property type="component" value="Unassembled WGS sequence"/>
</dbReference>
<dbReference type="GO" id="GO:0016020">
    <property type="term" value="C:membrane"/>
    <property type="evidence" value="ECO:0007669"/>
    <property type="project" value="InterPro"/>
</dbReference>
<evidence type="ECO:0000256" key="1">
    <source>
        <dbReference type="ARBA" id="ARBA00022679"/>
    </source>
</evidence>
<reference evidence="5" key="1">
    <citation type="submission" date="2021-01" db="EMBL/GenBank/DDBJ databases">
        <title>Whole genome shotgun sequence of Planotetraspora thailandica NBRC 104271.</title>
        <authorList>
            <person name="Komaki H."/>
            <person name="Tamura T."/>
        </authorList>
    </citation>
    <scope>NUCLEOTIDE SEQUENCE</scope>
    <source>
        <strain evidence="5">NBRC 104271</strain>
    </source>
</reference>
<dbReference type="Gene3D" id="3.30.565.10">
    <property type="entry name" value="Histidine kinase-like ATPase, C-terminal domain"/>
    <property type="match status" value="1"/>
</dbReference>
<dbReference type="AlphaFoldDB" id="A0A8J3XT22"/>